<dbReference type="InterPro" id="IPR013686">
    <property type="entry name" value="Polypept-transport_assoc_ShlB"/>
</dbReference>
<evidence type="ECO:0000313" key="4">
    <source>
        <dbReference type="Proteomes" id="UP000254258"/>
    </source>
</evidence>
<reference evidence="3 4" key="1">
    <citation type="submission" date="2018-07" db="EMBL/GenBank/DDBJ databases">
        <title>Dyella monticola sp. nov. and Dyella psychrodurans sp. nov. isolated from monsoon evergreen broad-leaved forest soil of Dinghu Mountain, China.</title>
        <authorList>
            <person name="Gao Z."/>
            <person name="Qiu L."/>
        </authorList>
    </citation>
    <scope>NUCLEOTIDE SEQUENCE [LARGE SCALE GENOMIC DNA]</scope>
    <source>
        <strain evidence="3 4">4G-K06</strain>
    </source>
</reference>
<dbReference type="Gene3D" id="3.10.20.310">
    <property type="entry name" value="membrane protein fhac"/>
    <property type="match status" value="1"/>
</dbReference>
<proteinExistence type="predicted"/>
<feature type="region of interest" description="Disordered" evidence="1">
    <location>
        <begin position="45"/>
        <end position="65"/>
    </location>
</feature>
<name>A0A370WWN7_9GAMM</name>
<feature type="domain" description="Polypeptide-transport-associated ShlB-type" evidence="2">
    <location>
        <begin position="90"/>
        <end position="165"/>
    </location>
</feature>
<gene>
    <name evidence="3" type="ORF">DWU98_14095</name>
</gene>
<dbReference type="PANTHER" id="PTHR34597">
    <property type="entry name" value="SLR1661 PROTEIN"/>
    <property type="match status" value="1"/>
</dbReference>
<dbReference type="GO" id="GO:0008320">
    <property type="term" value="F:protein transmembrane transporter activity"/>
    <property type="evidence" value="ECO:0007669"/>
    <property type="project" value="TreeGrafter"/>
</dbReference>
<feature type="compositionally biased region" description="Low complexity" evidence="1">
    <location>
        <begin position="45"/>
        <end position="58"/>
    </location>
</feature>
<sequence>METTHIAKDGERCRLTFPWSPHLALACMMLSPASWSQDRLLTLDEQQQRQRTQQQAQDRATRERAPDVRLHGQAATDFRTTELPVETPCFELKQIRLVGERSEAFGFVRRYLNHYVGRCVGHEGISLIMRRAGDLILDHGYVTTRVGLGEQNLSQGKLKITLVPGAIHAIRMADATSWGDWQ</sequence>
<dbReference type="InterPro" id="IPR051544">
    <property type="entry name" value="TPS_OM_transporter"/>
</dbReference>
<dbReference type="EMBL" id="QRBE01000008">
    <property type="protein sequence ID" value="RDS80539.1"/>
    <property type="molecule type" value="Genomic_DNA"/>
</dbReference>
<evidence type="ECO:0000313" key="3">
    <source>
        <dbReference type="EMBL" id="RDS80539.1"/>
    </source>
</evidence>
<dbReference type="Pfam" id="PF08479">
    <property type="entry name" value="POTRA_2"/>
    <property type="match status" value="1"/>
</dbReference>
<protein>
    <submittedName>
        <fullName evidence="3">ShlB/FhaC/HecB family hemolysin secretion/activation protein</fullName>
    </submittedName>
</protein>
<organism evidence="3 4">
    <name type="scientific">Dyella monticola</name>
    <dbReference type="NCBI Taxonomy" id="1927958"/>
    <lineage>
        <taxon>Bacteria</taxon>
        <taxon>Pseudomonadati</taxon>
        <taxon>Pseudomonadota</taxon>
        <taxon>Gammaproteobacteria</taxon>
        <taxon>Lysobacterales</taxon>
        <taxon>Rhodanobacteraceae</taxon>
        <taxon>Dyella</taxon>
    </lineage>
</organism>
<accession>A0A370WWN7</accession>
<keyword evidence="4" id="KW-1185">Reference proteome</keyword>
<evidence type="ECO:0000256" key="1">
    <source>
        <dbReference type="SAM" id="MobiDB-lite"/>
    </source>
</evidence>
<dbReference type="GO" id="GO:0046819">
    <property type="term" value="P:protein secretion by the type V secretion system"/>
    <property type="evidence" value="ECO:0007669"/>
    <property type="project" value="TreeGrafter"/>
</dbReference>
<dbReference type="Proteomes" id="UP000254258">
    <property type="component" value="Unassembled WGS sequence"/>
</dbReference>
<dbReference type="GO" id="GO:0098046">
    <property type="term" value="C:type V protein secretion system complex"/>
    <property type="evidence" value="ECO:0007669"/>
    <property type="project" value="TreeGrafter"/>
</dbReference>
<dbReference type="AlphaFoldDB" id="A0A370WWN7"/>
<comment type="caution">
    <text evidence="3">The sequence shown here is derived from an EMBL/GenBank/DDBJ whole genome shotgun (WGS) entry which is preliminary data.</text>
</comment>
<dbReference type="PANTHER" id="PTHR34597:SF3">
    <property type="entry name" value="OUTER MEMBRANE TRANSPORTER CDIB"/>
    <property type="match status" value="1"/>
</dbReference>
<evidence type="ECO:0000259" key="2">
    <source>
        <dbReference type="Pfam" id="PF08479"/>
    </source>
</evidence>